<keyword evidence="11" id="KW-0732">Signal</keyword>
<dbReference type="Gene3D" id="3.40.50.1170">
    <property type="entry name" value="L-asparaginase, N-terminal domain"/>
    <property type="match status" value="1"/>
</dbReference>
<organism evidence="14 15">
    <name type="scientific">Peribacillus simplex NBRC 15720 = DSM 1321</name>
    <dbReference type="NCBI Taxonomy" id="1349754"/>
    <lineage>
        <taxon>Bacteria</taxon>
        <taxon>Bacillati</taxon>
        <taxon>Bacillota</taxon>
        <taxon>Bacilli</taxon>
        <taxon>Bacillales</taxon>
        <taxon>Bacillaceae</taxon>
        <taxon>Peribacillus</taxon>
    </lineage>
</organism>
<dbReference type="PIRSF" id="PIRSF500176">
    <property type="entry name" value="L_ASNase"/>
    <property type="match status" value="1"/>
</dbReference>
<evidence type="ECO:0000256" key="1">
    <source>
        <dbReference type="ARBA" id="ARBA00010518"/>
    </source>
</evidence>
<proteinExistence type="inferred from homology"/>
<dbReference type="InterPro" id="IPR036152">
    <property type="entry name" value="Asp/glu_Ase-like_sf"/>
</dbReference>
<dbReference type="PANTHER" id="PTHR11707">
    <property type="entry name" value="L-ASPARAGINASE"/>
    <property type="match status" value="1"/>
</dbReference>
<dbReference type="GO" id="GO:0006528">
    <property type="term" value="P:asparagine metabolic process"/>
    <property type="evidence" value="ECO:0007669"/>
    <property type="project" value="InterPro"/>
</dbReference>
<dbReference type="OrthoDB" id="9788068at2"/>
<dbReference type="PANTHER" id="PTHR11707:SF28">
    <property type="entry name" value="60 KDA LYSOPHOSPHOLIPASE"/>
    <property type="match status" value="1"/>
</dbReference>
<feature type="binding site" evidence="7">
    <location>
        <position position="105"/>
    </location>
    <ligand>
        <name>substrate</name>
    </ligand>
</feature>
<evidence type="ECO:0000256" key="9">
    <source>
        <dbReference type="PROSITE-ProRule" id="PRU10100"/>
    </source>
</evidence>
<dbReference type="Pfam" id="PF17763">
    <property type="entry name" value="Asparaginase_C"/>
    <property type="match status" value="1"/>
</dbReference>
<evidence type="ECO:0000259" key="13">
    <source>
        <dbReference type="Pfam" id="PF17763"/>
    </source>
</evidence>
<dbReference type="InterPro" id="IPR040919">
    <property type="entry name" value="Asparaginase_C"/>
</dbReference>
<evidence type="ECO:0000256" key="6">
    <source>
        <dbReference type="PIRSR" id="PIRSR001220-1"/>
    </source>
</evidence>
<dbReference type="PROSITE" id="PS00144">
    <property type="entry name" value="ASN_GLN_ASE_1"/>
    <property type="match status" value="1"/>
</dbReference>
<dbReference type="PRINTS" id="PR00139">
    <property type="entry name" value="ASNGLNASE"/>
</dbReference>
<dbReference type="SUPFAM" id="SSF53774">
    <property type="entry name" value="Glutaminase/Asparaginase"/>
    <property type="match status" value="1"/>
</dbReference>
<gene>
    <name evidence="14" type="ORF">BS1321_00215</name>
</gene>
<dbReference type="GO" id="GO:0004067">
    <property type="term" value="F:asparaginase activity"/>
    <property type="evidence" value="ECO:0007669"/>
    <property type="project" value="UniProtKB-UniRule"/>
</dbReference>
<dbReference type="InterPro" id="IPR027474">
    <property type="entry name" value="L-asparaginase_N"/>
</dbReference>
<dbReference type="Gene3D" id="3.40.50.40">
    <property type="match status" value="1"/>
</dbReference>
<dbReference type="InterPro" id="IPR020827">
    <property type="entry name" value="Asparaginase/glutaminase_AS1"/>
</dbReference>
<reference evidence="14 15" key="1">
    <citation type="submission" date="2016-10" db="EMBL/GenBank/DDBJ databases">
        <title>The whole genome sequencing and assembly of Bacillus simplex DSM 1321 strain.</title>
        <authorList>
            <person name="Park M.-K."/>
            <person name="Lee Y.-J."/>
            <person name="Yi H."/>
            <person name="Bahn Y.-S."/>
            <person name="Kim J.F."/>
            <person name="Lee D.-W."/>
        </authorList>
    </citation>
    <scope>NUCLEOTIDE SEQUENCE [LARGE SCALE GENOMIC DNA]</scope>
    <source>
        <strain evidence="14 15">DSM 1321</strain>
    </source>
</reference>
<dbReference type="InterPro" id="IPR037152">
    <property type="entry name" value="L-asparaginase_N_sf"/>
</dbReference>
<comment type="subunit">
    <text evidence="2">Homotetramer.</text>
</comment>
<evidence type="ECO:0000256" key="10">
    <source>
        <dbReference type="RuleBase" id="RU004456"/>
    </source>
</evidence>
<dbReference type="Pfam" id="PF00710">
    <property type="entry name" value="Asparaginase"/>
    <property type="match status" value="1"/>
</dbReference>
<evidence type="ECO:0000256" key="5">
    <source>
        <dbReference type="ARBA" id="ARBA00049366"/>
    </source>
</evidence>
<evidence type="ECO:0000256" key="11">
    <source>
        <dbReference type="SAM" id="SignalP"/>
    </source>
</evidence>
<evidence type="ECO:0000256" key="2">
    <source>
        <dbReference type="ARBA" id="ARBA00011881"/>
    </source>
</evidence>
<feature type="domain" description="L-asparaginase N-terminal" evidence="12">
    <location>
        <begin position="49"/>
        <end position="243"/>
    </location>
</feature>
<evidence type="ECO:0000259" key="12">
    <source>
        <dbReference type="Pfam" id="PF00710"/>
    </source>
</evidence>
<dbReference type="PROSITE" id="PS00917">
    <property type="entry name" value="ASN_GLN_ASE_2"/>
    <property type="match status" value="1"/>
</dbReference>
<evidence type="ECO:0000256" key="3">
    <source>
        <dbReference type="ARBA" id="ARBA00012920"/>
    </source>
</evidence>
<evidence type="ECO:0000313" key="14">
    <source>
        <dbReference type="EMBL" id="ASS92535.1"/>
    </source>
</evidence>
<evidence type="ECO:0000256" key="4">
    <source>
        <dbReference type="ARBA" id="ARBA00022801"/>
    </source>
</evidence>
<dbReference type="RefSeq" id="WP_063236492.1">
    <property type="nucleotide sequence ID" value="NZ_BCVO01000057.1"/>
</dbReference>
<dbReference type="InterPro" id="IPR027475">
    <property type="entry name" value="Asparaginase/glutaminase_AS2"/>
</dbReference>
<evidence type="ECO:0000313" key="15">
    <source>
        <dbReference type="Proteomes" id="UP000214618"/>
    </source>
</evidence>
<evidence type="ECO:0000256" key="8">
    <source>
        <dbReference type="PROSITE-ProRule" id="PRU10099"/>
    </source>
</evidence>
<feature type="active site" description="O-isoaspartyl threonine intermediate" evidence="6">
    <location>
        <position position="58"/>
    </location>
</feature>
<dbReference type="EC" id="3.5.1.1" evidence="3"/>
<evidence type="ECO:0000256" key="7">
    <source>
        <dbReference type="PIRSR" id="PIRSR001220-2"/>
    </source>
</evidence>
<name>A0A223EBR8_9BACI</name>
<dbReference type="CDD" id="cd08964">
    <property type="entry name" value="L-asparaginase_II"/>
    <property type="match status" value="1"/>
</dbReference>
<feature type="active site" evidence="8">
    <location>
        <position position="58"/>
    </location>
</feature>
<dbReference type="FunFam" id="3.40.50.1170:FF:000001">
    <property type="entry name" value="L-asparaginase 2"/>
    <property type="match status" value="1"/>
</dbReference>
<keyword evidence="4" id="KW-0378">Hydrolase</keyword>
<comment type="similarity">
    <text evidence="1 10">Belongs to the asparaginase 1 family.</text>
</comment>
<dbReference type="InterPro" id="IPR006034">
    <property type="entry name" value="Asparaginase/glutaminase-like"/>
</dbReference>
<dbReference type="NCBIfam" id="TIGR00520">
    <property type="entry name" value="asnASE_II"/>
    <property type="match status" value="1"/>
</dbReference>
<feature type="domain" description="Asparaginase/glutaminase C-terminal" evidence="13">
    <location>
        <begin position="262"/>
        <end position="370"/>
    </location>
</feature>
<accession>A0A223EBR8</accession>
<dbReference type="InterPro" id="IPR027473">
    <property type="entry name" value="L-asparaginase_C"/>
</dbReference>
<dbReference type="AlphaFoldDB" id="A0A223EBR8"/>
<feature type="binding site" evidence="7">
    <location>
        <begin position="138"/>
        <end position="139"/>
    </location>
    <ligand>
        <name>substrate</name>
    </ligand>
</feature>
<dbReference type="EMBL" id="CP017704">
    <property type="protein sequence ID" value="ASS92535.1"/>
    <property type="molecule type" value="Genomic_DNA"/>
</dbReference>
<dbReference type="InterPro" id="IPR004550">
    <property type="entry name" value="AsnASE_II"/>
</dbReference>
<dbReference type="PROSITE" id="PS51732">
    <property type="entry name" value="ASN_GLN_ASE_3"/>
    <property type="match status" value="1"/>
</dbReference>
<dbReference type="PIRSF" id="PIRSF001220">
    <property type="entry name" value="L-ASNase_gatD"/>
    <property type="match status" value="1"/>
</dbReference>
<comment type="catalytic activity">
    <reaction evidence="5">
        <text>L-asparagine + H2O = L-aspartate + NH4(+)</text>
        <dbReference type="Rhea" id="RHEA:21016"/>
        <dbReference type="ChEBI" id="CHEBI:15377"/>
        <dbReference type="ChEBI" id="CHEBI:28938"/>
        <dbReference type="ChEBI" id="CHEBI:29991"/>
        <dbReference type="ChEBI" id="CHEBI:58048"/>
        <dbReference type="EC" id="3.5.1.1"/>
    </reaction>
</comment>
<feature type="active site" evidence="9">
    <location>
        <position position="138"/>
    </location>
</feature>
<dbReference type="Proteomes" id="UP000214618">
    <property type="component" value="Chromosome"/>
</dbReference>
<feature type="chain" id="PRO_5039641414" description="asparaginase" evidence="11">
    <location>
        <begin position="25"/>
        <end position="373"/>
    </location>
</feature>
<feature type="signal peptide" evidence="11">
    <location>
        <begin position="1"/>
        <end position="24"/>
    </location>
</feature>
<dbReference type="SMART" id="SM00870">
    <property type="entry name" value="Asparaginase"/>
    <property type="match status" value="1"/>
</dbReference>
<dbReference type="GeneID" id="56471149"/>
<protein>
    <recommendedName>
        <fullName evidence="3">asparaginase</fullName>
        <ecNumber evidence="3">3.5.1.1</ecNumber>
    </recommendedName>
</protein>
<sequence length="373" mass="40155">MNIKKYLGITFLLVTLLFSGSITAIHSSANSSPKEEKVEAASTNPKLNNVKIIATGGTIAGSATSNTDTTGYQAGALGVETLIKAVPELKQVANVSGEQIANIGSNNMDNKTLLKLAKRINELLKSKDVDGIVVTHGTDTLEETAYFLNLVVKSNKPVVIVGSMRPATAISADGPLNLYNAVKIAASKDAKNKGVLISLNDRIGSARYITKTNTTMTDTFQSEEQGYLGAIAGNKIFFYNEPTRKHTTKSVFDISKLDKLPQVDIIYSYQNDSRYLYDASVKAGAKGIIIAGEGNGLTSDTAFEGAKDAVKKGVIITRSSRVGNGIVTREKIDDENNFVTADSLNPQKARILTMLALTKTDDPKEIQQFFNEY</sequence>